<dbReference type="GO" id="GO:0009380">
    <property type="term" value="C:excinuclease repair complex"/>
    <property type="evidence" value="ECO:0007669"/>
    <property type="project" value="InterPro"/>
</dbReference>
<dbReference type="GO" id="GO:0006289">
    <property type="term" value="P:nucleotide-excision repair"/>
    <property type="evidence" value="ECO:0007669"/>
    <property type="project" value="InterPro"/>
</dbReference>
<evidence type="ECO:0000256" key="10">
    <source>
        <dbReference type="ARBA" id="ARBA00022840"/>
    </source>
</evidence>
<keyword evidence="11" id="KW-0267">Excision nuclease</keyword>
<keyword evidence="10" id="KW-0067">ATP-binding</keyword>
<dbReference type="InterPro" id="IPR004602">
    <property type="entry name" value="UvrA"/>
</dbReference>
<keyword evidence="8" id="KW-0863">Zinc-finger</keyword>
<comment type="similarity">
    <text evidence="14">Belongs to the ABC transporter superfamily. UvrA family.</text>
</comment>
<evidence type="ECO:0000256" key="13">
    <source>
        <dbReference type="ARBA" id="ARBA00023204"/>
    </source>
</evidence>
<dbReference type="Gene3D" id="1.10.8.280">
    <property type="entry name" value="ABC transporter ATPase domain-like"/>
    <property type="match status" value="1"/>
</dbReference>
<evidence type="ECO:0000256" key="8">
    <source>
        <dbReference type="ARBA" id="ARBA00022771"/>
    </source>
</evidence>
<gene>
    <name evidence="18" type="ORF">SAMN06265377_1889</name>
</gene>
<dbReference type="SUPFAM" id="SSF52540">
    <property type="entry name" value="P-loop containing nucleoside triphosphate hydrolases"/>
    <property type="match status" value="2"/>
</dbReference>
<organism evidence="18 19">
    <name type="scientific">Flagellimonas pacifica</name>
    <dbReference type="NCBI Taxonomy" id="1247520"/>
    <lineage>
        <taxon>Bacteria</taxon>
        <taxon>Pseudomonadati</taxon>
        <taxon>Bacteroidota</taxon>
        <taxon>Flavobacteriia</taxon>
        <taxon>Flavobacteriales</taxon>
        <taxon>Flavobacteriaceae</taxon>
        <taxon>Flagellimonas</taxon>
    </lineage>
</organism>
<evidence type="ECO:0000259" key="17">
    <source>
        <dbReference type="PROSITE" id="PS50893"/>
    </source>
</evidence>
<evidence type="ECO:0000256" key="12">
    <source>
        <dbReference type="ARBA" id="ARBA00023125"/>
    </source>
</evidence>
<evidence type="ECO:0000256" key="5">
    <source>
        <dbReference type="ARBA" id="ARBA00022741"/>
    </source>
</evidence>
<sequence>MCTLASCAMINYEENIEVKGARVHNLKNIDVTIPREKLVVITGLSGSGKSSLAFDTIYAEGQRRYIETFSAYARQFLGGLERPDVDKIDGLSPVIAIEQKTTSKSPRSTVGTITEVYDFLRLLFARAGDAYSYNTGEKMVSYSDEQIKNLIIDIYREKKINILAPVVKSRKGHYRELFEQIAKQGFVKVRVDGEILDITKGMKVDRYKTHDIEIVIDRLKVLESEDFHKRLNETINTAMYSGNNVLMVLEEGEETPRYFSRDLMCPSSGISYPTPEPNTFSFNSPKGMCPKCNGLGHVFEVNEQKIFPNKSLSIKAGGIAPLGEYKKSWAFKQLETIAQRYKFELTDPIKKIPSDAMEVILNGGKDSFEVDSKTLGVKRQYKIDYEGISNFIKTQFDEANSTSIKRWAKEYMDKVSCPNCEGARLGKESLYFKIGEKNIAELAQLDIAELATFFYELQDNLEGNQKKIAEEIVKEIKTRIQFLLDVGLDYLSLNRSSKSLSGGEAQRIRLATQIGSQLVGVLYILDEPSIGLHQRDNERLINSLVSLRDIGNSVIVVEHDRDMIEHADYVIDIGPKAGRHGGEIISEGKPEDLKQYHTLTAEYITGEREIPVPQNRRKGTGKKIVLSGCTGNNLKNVTSEFPLGKLIGVTGVSGSGKSTLINETLYPIMNAHYFNGVKKPMPYKKITGLQHIDKVIDINQSPIGRTPRSNPATYTGTFSEIRALFAKTTEATIRGYKPGRFSFNVAGGRCETCQGGGLKVIEMNFLPDVYVECETCNGKRFNRETLEIRYKGKSIADVLEMTINEAVDFFENIPKIHRKLKTIKDVGLGYISLGQQSTTLSGGEAQRVKLATELSKRDTGNTFYILDEPTTGLHFEDIRVLMEVLNQLVDKGNTILVIEHNMDVIKMMDHIIDIGYEGGRGGGMIVAKGTPEEVAKDNKSYTAKFLKKELDISKRKIAPAI</sequence>
<keyword evidence="19" id="KW-1185">Reference proteome</keyword>
<dbReference type="Pfam" id="PF17760">
    <property type="entry name" value="UvrA_inter"/>
    <property type="match status" value="1"/>
</dbReference>
<dbReference type="PROSITE" id="PS50893">
    <property type="entry name" value="ABC_TRANSPORTER_2"/>
    <property type="match status" value="1"/>
</dbReference>
<evidence type="ECO:0000313" key="18">
    <source>
        <dbReference type="EMBL" id="SNZ00072.1"/>
    </source>
</evidence>
<dbReference type="AlphaFoldDB" id="A0A285MS98"/>
<dbReference type="FunFam" id="1.20.1580.10:FF:000002">
    <property type="entry name" value="UvrABC system protein A"/>
    <property type="match status" value="1"/>
</dbReference>
<evidence type="ECO:0000256" key="7">
    <source>
        <dbReference type="ARBA" id="ARBA00022769"/>
    </source>
</evidence>
<dbReference type="Gene3D" id="1.20.1580.10">
    <property type="entry name" value="ABC transporter ATPase like domain"/>
    <property type="match status" value="2"/>
</dbReference>
<dbReference type="PROSITE" id="PS00211">
    <property type="entry name" value="ABC_TRANSPORTER_1"/>
    <property type="match status" value="2"/>
</dbReference>
<dbReference type="CDD" id="cd03271">
    <property type="entry name" value="ABC_UvrA_II"/>
    <property type="match status" value="1"/>
</dbReference>
<evidence type="ECO:0000256" key="15">
    <source>
        <dbReference type="ARBA" id="ARBA00039316"/>
    </source>
</evidence>
<comment type="subcellular location">
    <subcellularLocation>
        <location evidence="1">Cytoplasm</location>
    </subcellularLocation>
</comment>
<dbReference type="GO" id="GO:0005737">
    <property type="term" value="C:cytoplasm"/>
    <property type="evidence" value="ECO:0007669"/>
    <property type="project" value="UniProtKB-SubCell"/>
</dbReference>
<dbReference type="InterPro" id="IPR013815">
    <property type="entry name" value="ATP_grasp_subdomain_1"/>
</dbReference>
<keyword evidence="6" id="KW-0227">DNA damage</keyword>
<keyword evidence="7" id="KW-0228">DNA excision</keyword>
<keyword evidence="12" id="KW-0238">DNA-binding</keyword>
<protein>
    <recommendedName>
        <fullName evidence="15">UvrABC system protein A</fullName>
    </recommendedName>
    <alternativeName>
        <fullName evidence="16">Excinuclease ABC subunit A</fullName>
    </alternativeName>
</protein>
<dbReference type="InterPro" id="IPR003439">
    <property type="entry name" value="ABC_transporter-like_ATP-bd"/>
</dbReference>
<evidence type="ECO:0000256" key="2">
    <source>
        <dbReference type="ARBA" id="ARBA00022490"/>
    </source>
</evidence>
<evidence type="ECO:0000256" key="1">
    <source>
        <dbReference type="ARBA" id="ARBA00004496"/>
    </source>
</evidence>
<dbReference type="PANTHER" id="PTHR43152:SF3">
    <property type="entry name" value="UVRABC SYSTEM PROTEIN A"/>
    <property type="match status" value="1"/>
</dbReference>
<keyword evidence="4" id="KW-0677">Repeat</keyword>
<keyword evidence="2" id="KW-0963">Cytoplasm</keyword>
<dbReference type="InterPro" id="IPR027417">
    <property type="entry name" value="P-loop_NTPase"/>
</dbReference>
<evidence type="ECO:0000256" key="14">
    <source>
        <dbReference type="ARBA" id="ARBA00038000"/>
    </source>
</evidence>
<dbReference type="NCBIfam" id="NF001503">
    <property type="entry name" value="PRK00349.1"/>
    <property type="match status" value="1"/>
</dbReference>
<evidence type="ECO:0000256" key="11">
    <source>
        <dbReference type="ARBA" id="ARBA00022881"/>
    </source>
</evidence>
<proteinExistence type="inferred from homology"/>
<dbReference type="GO" id="GO:0005524">
    <property type="term" value="F:ATP binding"/>
    <property type="evidence" value="ECO:0007669"/>
    <property type="project" value="UniProtKB-KW"/>
</dbReference>
<dbReference type="Pfam" id="PF17755">
    <property type="entry name" value="UvrA_DNA-bind"/>
    <property type="match status" value="1"/>
</dbReference>
<keyword evidence="13" id="KW-0234">DNA repair</keyword>
<dbReference type="InterPro" id="IPR017871">
    <property type="entry name" value="ABC_transporter-like_CS"/>
</dbReference>
<dbReference type="InterPro" id="IPR041552">
    <property type="entry name" value="UvrA_DNA-bd"/>
</dbReference>
<dbReference type="GO" id="GO:0004518">
    <property type="term" value="F:nuclease activity"/>
    <property type="evidence" value="ECO:0007669"/>
    <property type="project" value="UniProtKB-KW"/>
</dbReference>
<evidence type="ECO:0000256" key="16">
    <source>
        <dbReference type="ARBA" id="ARBA00042156"/>
    </source>
</evidence>
<dbReference type="Gene3D" id="3.30.1490.20">
    <property type="entry name" value="ATP-grasp fold, A domain"/>
    <property type="match status" value="1"/>
</dbReference>
<dbReference type="PANTHER" id="PTHR43152">
    <property type="entry name" value="UVRABC SYSTEM PROTEIN A"/>
    <property type="match status" value="1"/>
</dbReference>
<dbReference type="EMBL" id="OBEH01000002">
    <property type="protein sequence ID" value="SNZ00072.1"/>
    <property type="molecule type" value="Genomic_DNA"/>
</dbReference>
<accession>A0A285MS98</accession>
<evidence type="ECO:0000256" key="3">
    <source>
        <dbReference type="ARBA" id="ARBA00022723"/>
    </source>
</evidence>
<name>A0A285MS98_9FLAO</name>
<dbReference type="GO" id="GO:0003677">
    <property type="term" value="F:DNA binding"/>
    <property type="evidence" value="ECO:0007669"/>
    <property type="project" value="UniProtKB-KW"/>
</dbReference>
<keyword evidence="3" id="KW-0479">Metal-binding</keyword>
<dbReference type="Proteomes" id="UP000219048">
    <property type="component" value="Unassembled WGS sequence"/>
</dbReference>
<dbReference type="GO" id="GO:0016887">
    <property type="term" value="F:ATP hydrolysis activity"/>
    <property type="evidence" value="ECO:0007669"/>
    <property type="project" value="InterPro"/>
</dbReference>
<dbReference type="InterPro" id="IPR041102">
    <property type="entry name" value="UvrA_inter"/>
</dbReference>
<evidence type="ECO:0000256" key="4">
    <source>
        <dbReference type="ARBA" id="ARBA00022737"/>
    </source>
</evidence>
<dbReference type="GO" id="GO:0008270">
    <property type="term" value="F:zinc ion binding"/>
    <property type="evidence" value="ECO:0007669"/>
    <property type="project" value="UniProtKB-KW"/>
</dbReference>
<feature type="domain" description="ABC transporter" evidence="17">
    <location>
        <begin position="615"/>
        <end position="947"/>
    </location>
</feature>
<dbReference type="Gene3D" id="3.40.50.300">
    <property type="entry name" value="P-loop containing nucleotide triphosphate hydrolases"/>
    <property type="match status" value="2"/>
</dbReference>
<keyword evidence="5" id="KW-0547">Nucleotide-binding</keyword>
<evidence type="ECO:0000256" key="9">
    <source>
        <dbReference type="ARBA" id="ARBA00022833"/>
    </source>
</evidence>
<dbReference type="NCBIfam" id="TIGR00630">
    <property type="entry name" value="uvra"/>
    <property type="match status" value="1"/>
</dbReference>
<evidence type="ECO:0000313" key="19">
    <source>
        <dbReference type="Proteomes" id="UP000219048"/>
    </source>
</evidence>
<reference evidence="19" key="1">
    <citation type="submission" date="2017-09" db="EMBL/GenBank/DDBJ databases">
        <authorList>
            <person name="Varghese N."/>
            <person name="Submissions S."/>
        </authorList>
    </citation>
    <scope>NUCLEOTIDE SEQUENCE [LARGE SCALE GENOMIC DNA]</scope>
    <source>
        <strain evidence="19">DSM 25885</strain>
    </source>
</reference>
<keyword evidence="9" id="KW-0862">Zinc</keyword>
<evidence type="ECO:0000256" key="6">
    <source>
        <dbReference type="ARBA" id="ARBA00022763"/>
    </source>
</evidence>